<protein>
    <submittedName>
        <fullName evidence="2">Copper resistance protein K</fullName>
    </submittedName>
</protein>
<name>A0A3P4B5G9_9BURK</name>
<sequence>MKLKIAIAALFAATATLSLPAFADHKAREASRDVISLADGGTLYIFQDGKMAKANQFGRAVYLKNGEVLPTTDGKRVQASSNEIAKLTTLLMEDYPGD</sequence>
<keyword evidence="1" id="KW-0732">Signal</keyword>
<evidence type="ECO:0000313" key="3">
    <source>
        <dbReference type="Proteomes" id="UP000277294"/>
    </source>
</evidence>
<dbReference type="Proteomes" id="UP000277294">
    <property type="component" value="Unassembled WGS sequence"/>
</dbReference>
<organism evidence="2 3">
    <name type="scientific">Pigmentiphaga humi</name>
    <dbReference type="NCBI Taxonomy" id="2478468"/>
    <lineage>
        <taxon>Bacteria</taxon>
        <taxon>Pseudomonadati</taxon>
        <taxon>Pseudomonadota</taxon>
        <taxon>Betaproteobacteria</taxon>
        <taxon>Burkholderiales</taxon>
        <taxon>Alcaligenaceae</taxon>
        <taxon>Pigmentiphaga</taxon>
    </lineage>
</organism>
<dbReference type="InterPro" id="IPR021604">
    <property type="entry name" value="CopK"/>
</dbReference>
<dbReference type="EMBL" id="UWPJ01000027">
    <property type="protein sequence ID" value="VCU71543.1"/>
    <property type="molecule type" value="Genomic_DNA"/>
</dbReference>
<dbReference type="Gene3D" id="2.40.10.300">
    <property type="entry name" value="Copper resistance protein K"/>
    <property type="match status" value="1"/>
</dbReference>
<accession>A0A3P4B5G9</accession>
<dbReference type="RefSeq" id="WP_124081139.1">
    <property type="nucleotide sequence ID" value="NZ_UWPJ01000027.1"/>
</dbReference>
<dbReference type="Pfam" id="PF11525">
    <property type="entry name" value="CopK"/>
    <property type="match status" value="1"/>
</dbReference>
<dbReference type="OrthoDB" id="5297628at2"/>
<keyword evidence="3" id="KW-1185">Reference proteome</keyword>
<dbReference type="GO" id="GO:0046872">
    <property type="term" value="F:metal ion binding"/>
    <property type="evidence" value="ECO:0007669"/>
    <property type="project" value="InterPro"/>
</dbReference>
<feature type="chain" id="PRO_5018003160" evidence="1">
    <location>
        <begin position="24"/>
        <end position="98"/>
    </location>
</feature>
<reference evidence="2 3" key="1">
    <citation type="submission" date="2018-10" db="EMBL/GenBank/DDBJ databases">
        <authorList>
            <person name="Criscuolo A."/>
        </authorList>
    </citation>
    <scope>NUCLEOTIDE SEQUENCE [LARGE SCALE GENOMIC DNA]</scope>
    <source>
        <strain evidence="2">DnA1</strain>
    </source>
</reference>
<proteinExistence type="predicted"/>
<feature type="signal peptide" evidence="1">
    <location>
        <begin position="1"/>
        <end position="23"/>
    </location>
</feature>
<evidence type="ECO:0000256" key="1">
    <source>
        <dbReference type="SAM" id="SignalP"/>
    </source>
</evidence>
<dbReference type="InterPro" id="IPR038644">
    <property type="entry name" value="CopK_sf"/>
</dbReference>
<evidence type="ECO:0000313" key="2">
    <source>
        <dbReference type="EMBL" id="VCU71543.1"/>
    </source>
</evidence>
<dbReference type="AlphaFoldDB" id="A0A3P4B5G9"/>
<gene>
    <name evidence="2" type="primary">copK</name>
    <name evidence="2" type="ORF">PIGHUM_03628</name>
</gene>